<feature type="region of interest" description="Disordered" evidence="7">
    <location>
        <begin position="109"/>
        <end position="134"/>
    </location>
</feature>
<evidence type="ECO:0000256" key="5">
    <source>
        <dbReference type="PROSITE-ProRule" id="PRU00339"/>
    </source>
</evidence>
<dbReference type="Pfam" id="PF13877">
    <property type="entry name" value="RPAP3_C"/>
    <property type="match status" value="1"/>
</dbReference>
<dbReference type="SMART" id="SM00028">
    <property type="entry name" value="TPR"/>
    <property type="match status" value="3"/>
</dbReference>
<organism evidence="9 10">
    <name type="scientific">Branchiostoma lanceolatum</name>
    <name type="common">Common lancelet</name>
    <name type="synonym">Amphioxus lanceolatum</name>
    <dbReference type="NCBI Taxonomy" id="7740"/>
    <lineage>
        <taxon>Eukaryota</taxon>
        <taxon>Metazoa</taxon>
        <taxon>Chordata</taxon>
        <taxon>Cephalochordata</taxon>
        <taxon>Leptocardii</taxon>
        <taxon>Amphioxiformes</taxon>
        <taxon>Branchiostomatidae</taxon>
        <taxon>Branchiostoma</taxon>
    </lineage>
</organism>
<feature type="compositionally biased region" description="Basic and acidic residues" evidence="7">
    <location>
        <begin position="343"/>
        <end position="360"/>
    </location>
</feature>
<dbReference type="InterPro" id="IPR019734">
    <property type="entry name" value="TPR_rpt"/>
</dbReference>
<dbReference type="EMBL" id="OV696690">
    <property type="protein sequence ID" value="CAH1266025.1"/>
    <property type="molecule type" value="Genomic_DNA"/>
</dbReference>
<feature type="compositionally biased region" description="Acidic residues" evidence="7">
    <location>
        <begin position="112"/>
        <end position="128"/>
    </location>
</feature>
<evidence type="ECO:0000256" key="3">
    <source>
        <dbReference type="ARBA" id="ARBA00038275"/>
    </source>
</evidence>
<dbReference type="SUPFAM" id="SSF48452">
    <property type="entry name" value="TPR-like"/>
    <property type="match status" value="1"/>
</dbReference>
<comment type="similarity">
    <text evidence="3">Belongs to the RPAP3 family.</text>
</comment>
<protein>
    <recommendedName>
        <fullName evidence="4">RNA polymerase II-associated protein 3</fullName>
    </recommendedName>
</protein>
<dbReference type="PANTHER" id="PTHR46423:SF1">
    <property type="entry name" value="RNA POLYMERASE II-ASSOCIATED PROTEIN 3"/>
    <property type="match status" value="1"/>
</dbReference>
<evidence type="ECO:0000256" key="1">
    <source>
        <dbReference type="ARBA" id="ARBA00022737"/>
    </source>
</evidence>
<feature type="region of interest" description="Disordered" evidence="7">
    <location>
        <begin position="36"/>
        <end position="96"/>
    </location>
</feature>
<dbReference type="InterPro" id="IPR051966">
    <property type="entry name" value="RPAP3"/>
</dbReference>
<sequence length="529" mass="60652">MASPDKALEIQMQVRQNASEMQDFLKDLDSWEDDIKKKDEQLKTQKEGHEPVLPPIRNRATAKKKKKKVKTEEKKEETGAGQQNGQQKKPKRISGYDYRSWDKFDVDQELEKLEDEEKESSSEYESESDSEKVLEQQRLMQQALMEKDRGNAFFKEGKYDEAMSCYTTGMDADPKNAVLPANRAMALLKLTRYEDAVRDCTLALDLDPTYTKAYHRRAAARMELNKMEDAKRDFEKVLSLDPSNKQAQAELRKIKKALEPATKKSEEVIEIKKTKPQPKDPSHVVRPINKPIHLRSKKPLRRLVIEEIGGEEDRIMFEPSTNLQATELPSFSSEESAQIPVENSEKLKTGGEEKKVRENLIQEVDDSPNVDVPQVNVNRPSNVERKKPTSPRGQQPVVTSAPPAVPGAPATALQMQADWRRLHGYPQLLYQYFKQIPPSMYVKLFQQSLESDILNGIMLLLRDFYLLNEDDVYNVLKSMSEVKRFNMAIMFMSTKDKQVVVEVFKGLKSLGHQSQQDIEALCKKYGVNV</sequence>
<dbReference type="GO" id="GO:0101031">
    <property type="term" value="C:protein folding chaperone complex"/>
    <property type="evidence" value="ECO:0007669"/>
    <property type="project" value="TreeGrafter"/>
</dbReference>
<dbReference type="Gene3D" id="1.25.40.10">
    <property type="entry name" value="Tetratricopeptide repeat domain"/>
    <property type="match status" value="1"/>
</dbReference>
<reference evidence="9" key="1">
    <citation type="submission" date="2022-01" db="EMBL/GenBank/DDBJ databases">
        <authorList>
            <person name="Braso-Vives M."/>
        </authorList>
    </citation>
    <scope>NUCLEOTIDE SEQUENCE</scope>
</reference>
<name>A0A8K0EU11_BRALA</name>
<evidence type="ECO:0000256" key="4">
    <source>
        <dbReference type="ARBA" id="ARBA00040133"/>
    </source>
</evidence>
<feature type="compositionally biased region" description="Basic residues" evidence="7">
    <location>
        <begin position="60"/>
        <end position="69"/>
    </location>
</feature>
<feature type="repeat" description="TPR" evidence="5">
    <location>
        <begin position="143"/>
        <end position="176"/>
    </location>
</feature>
<keyword evidence="10" id="KW-1185">Reference proteome</keyword>
<feature type="compositionally biased region" description="Polar residues" evidence="7">
    <location>
        <begin position="319"/>
        <end position="336"/>
    </location>
</feature>
<dbReference type="OrthoDB" id="629492at2759"/>
<feature type="repeat" description="TPR" evidence="5">
    <location>
        <begin position="211"/>
        <end position="244"/>
    </location>
</feature>
<dbReference type="Proteomes" id="UP000838412">
    <property type="component" value="Chromosome 5"/>
</dbReference>
<proteinExistence type="inferred from homology"/>
<evidence type="ECO:0000313" key="9">
    <source>
        <dbReference type="EMBL" id="CAH1266025.1"/>
    </source>
</evidence>
<evidence type="ECO:0000256" key="6">
    <source>
        <dbReference type="SAM" id="Coils"/>
    </source>
</evidence>
<dbReference type="InterPro" id="IPR011990">
    <property type="entry name" value="TPR-like_helical_dom_sf"/>
</dbReference>
<feature type="domain" description="RNA-polymerase II-associated protein 3-like C-terminal" evidence="8">
    <location>
        <begin position="408"/>
        <end position="497"/>
    </location>
</feature>
<keyword evidence="6" id="KW-0175">Coiled coil</keyword>
<dbReference type="PROSITE" id="PS50005">
    <property type="entry name" value="TPR"/>
    <property type="match status" value="2"/>
</dbReference>
<evidence type="ECO:0000259" key="8">
    <source>
        <dbReference type="Pfam" id="PF13877"/>
    </source>
</evidence>
<dbReference type="Pfam" id="PF13181">
    <property type="entry name" value="TPR_8"/>
    <property type="match status" value="2"/>
</dbReference>
<dbReference type="PANTHER" id="PTHR46423">
    <property type="entry name" value="RNA POLYMERASE II-ASSOCIATED PROTEIN 3"/>
    <property type="match status" value="1"/>
</dbReference>
<keyword evidence="2 5" id="KW-0802">TPR repeat</keyword>
<evidence type="ECO:0000313" key="10">
    <source>
        <dbReference type="Proteomes" id="UP000838412"/>
    </source>
</evidence>
<feature type="compositionally biased region" description="Basic and acidic residues" evidence="7">
    <location>
        <begin position="36"/>
        <end position="50"/>
    </location>
</feature>
<gene>
    <name evidence="9" type="primary">RPAP3</name>
    <name evidence="9" type="ORF">BLAG_LOCUS19779</name>
</gene>
<accession>A0A8K0EU11</accession>
<keyword evidence="1" id="KW-0677">Repeat</keyword>
<evidence type="ECO:0000256" key="7">
    <source>
        <dbReference type="SAM" id="MobiDB-lite"/>
    </source>
</evidence>
<feature type="region of interest" description="Disordered" evidence="7">
    <location>
        <begin position="316"/>
        <end position="406"/>
    </location>
</feature>
<dbReference type="AlphaFoldDB" id="A0A8K0EU11"/>
<evidence type="ECO:0000256" key="2">
    <source>
        <dbReference type="ARBA" id="ARBA00022803"/>
    </source>
</evidence>
<feature type="coiled-coil region" evidence="6">
    <location>
        <begin position="217"/>
        <end position="264"/>
    </location>
</feature>
<feature type="compositionally biased region" description="Low complexity" evidence="7">
    <location>
        <begin position="396"/>
        <end position="406"/>
    </location>
</feature>
<dbReference type="InterPro" id="IPR025986">
    <property type="entry name" value="RPAP3-like_C"/>
</dbReference>